<proteinExistence type="predicted"/>
<sequence length="65" mass="7225">MNTNKRDLVKELEIALAEETLAKISDNDKYPSIPLSSHNPYSNKDKSSIKVGNKTILDSSSQFSL</sequence>
<gene>
    <name evidence="2" type="ORF">FWILDA_LOCUS10086</name>
</gene>
<dbReference type="OrthoDB" id="2441667at2759"/>
<organism evidence="2 3">
    <name type="scientific">Funneliformis geosporum</name>
    <dbReference type="NCBI Taxonomy" id="1117311"/>
    <lineage>
        <taxon>Eukaryota</taxon>
        <taxon>Fungi</taxon>
        <taxon>Fungi incertae sedis</taxon>
        <taxon>Mucoromycota</taxon>
        <taxon>Glomeromycotina</taxon>
        <taxon>Glomeromycetes</taxon>
        <taxon>Glomerales</taxon>
        <taxon>Glomeraceae</taxon>
        <taxon>Funneliformis</taxon>
    </lineage>
</organism>
<evidence type="ECO:0000256" key="1">
    <source>
        <dbReference type="SAM" id="MobiDB-lite"/>
    </source>
</evidence>
<dbReference type="EMBL" id="CAMKVN010002519">
    <property type="protein sequence ID" value="CAI2181439.1"/>
    <property type="molecule type" value="Genomic_DNA"/>
</dbReference>
<reference evidence="2" key="1">
    <citation type="submission" date="2022-08" db="EMBL/GenBank/DDBJ databases">
        <authorList>
            <person name="Kallberg Y."/>
            <person name="Tangrot J."/>
            <person name="Rosling A."/>
        </authorList>
    </citation>
    <scope>NUCLEOTIDE SEQUENCE</scope>
    <source>
        <strain evidence="2">Wild A</strain>
    </source>
</reference>
<feature type="region of interest" description="Disordered" evidence="1">
    <location>
        <begin position="27"/>
        <end position="48"/>
    </location>
</feature>
<name>A0A9W4WYC2_9GLOM</name>
<keyword evidence="3" id="KW-1185">Reference proteome</keyword>
<evidence type="ECO:0000313" key="2">
    <source>
        <dbReference type="EMBL" id="CAI2181439.1"/>
    </source>
</evidence>
<protein>
    <submittedName>
        <fullName evidence="2">5968_t:CDS:1</fullName>
    </submittedName>
</protein>
<dbReference type="AlphaFoldDB" id="A0A9W4WYC2"/>
<evidence type="ECO:0000313" key="3">
    <source>
        <dbReference type="Proteomes" id="UP001153678"/>
    </source>
</evidence>
<accession>A0A9W4WYC2</accession>
<dbReference type="Proteomes" id="UP001153678">
    <property type="component" value="Unassembled WGS sequence"/>
</dbReference>
<comment type="caution">
    <text evidence="2">The sequence shown here is derived from an EMBL/GenBank/DDBJ whole genome shotgun (WGS) entry which is preliminary data.</text>
</comment>